<evidence type="ECO:0000313" key="4">
    <source>
        <dbReference type="EMBL" id="KAJ7076033.1"/>
    </source>
</evidence>
<dbReference type="SUPFAM" id="SSF48371">
    <property type="entry name" value="ARM repeat"/>
    <property type="match status" value="1"/>
</dbReference>
<feature type="region of interest" description="Disordered" evidence="2">
    <location>
        <begin position="1"/>
        <end position="34"/>
    </location>
</feature>
<evidence type="ECO:0000256" key="1">
    <source>
        <dbReference type="ARBA" id="ARBA00049983"/>
    </source>
</evidence>
<dbReference type="AlphaFoldDB" id="A0AAD6XK12"/>
<reference evidence="4" key="1">
    <citation type="submission" date="2023-03" db="EMBL/GenBank/DDBJ databases">
        <title>Massive genome expansion in bonnet fungi (Mycena s.s.) driven by repeated elements and novel gene families across ecological guilds.</title>
        <authorList>
            <consortium name="Lawrence Berkeley National Laboratory"/>
            <person name="Harder C.B."/>
            <person name="Miyauchi S."/>
            <person name="Viragh M."/>
            <person name="Kuo A."/>
            <person name="Thoen E."/>
            <person name="Andreopoulos B."/>
            <person name="Lu D."/>
            <person name="Skrede I."/>
            <person name="Drula E."/>
            <person name="Henrissat B."/>
            <person name="Morin E."/>
            <person name="Kohler A."/>
            <person name="Barry K."/>
            <person name="LaButti K."/>
            <person name="Morin E."/>
            <person name="Salamov A."/>
            <person name="Lipzen A."/>
            <person name="Mereny Z."/>
            <person name="Hegedus B."/>
            <person name="Baldrian P."/>
            <person name="Stursova M."/>
            <person name="Weitz H."/>
            <person name="Taylor A."/>
            <person name="Grigoriev I.V."/>
            <person name="Nagy L.G."/>
            <person name="Martin F."/>
            <person name="Kauserud H."/>
        </authorList>
    </citation>
    <scope>NUCLEOTIDE SEQUENCE</scope>
    <source>
        <strain evidence="4">CBHHK173m</strain>
    </source>
</reference>
<dbReference type="EMBL" id="JARJCN010000086">
    <property type="protein sequence ID" value="KAJ7076033.1"/>
    <property type="molecule type" value="Genomic_DNA"/>
</dbReference>
<feature type="compositionally biased region" description="Basic residues" evidence="2">
    <location>
        <begin position="1"/>
        <end position="15"/>
    </location>
</feature>
<proteinExistence type="inferred from homology"/>
<accession>A0AAD6XK12</accession>
<name>A0AAD6XK12_9AGAR</name>
<dbReference type="Pfam" id="PF25567">
    <property type="entry name" value="TPR_SYO1"/>
    <property type="match status" value="1"/>
</dbReference>
<dbReference type="PANTHER" id="PTHR13347:SF1">
    <property type="entry name" value="HEAT REPEAT-CONTAINING PROTEIN 3"/>
    <property type="match status" value="1"/>
</dbReference>
<dbReference type="Proteomes" id="UP001222325">
    <property type="component" value="Unassembled WGS sequence"/>
</dbReference>
<dbReference type="InterPro" id="IPR057990">
    <property type="entry name" value="TPR_SYO1"/>
</dbReference>
<comment type="similarity">
    <text evidence="1">Belongs to the nuclear import and ribosome assembly adapter family.</text>
</comment>
<comment type="caution">
    <text evidence="4">The sequence shown here is derived from an EMBL/GenBank/DDBJ whole genome shotgun (WGS) entry which is preliminary data.</text>
</comment>
<evidence type="ECO:0000259" key="3">
    <source>
        <dbReference type="Pfam" id="PF25567"/>
    </source>
</evidence>
<dbReference type="GO" id="GO:0051082">
    <property type="term" value="F:unfolded protein binding"/>
    <property type="evidence" value="ECO:0007669"/>
    <property type="project" value="TreeGrafter"/>
</dbReference>
<dbReference type="PANTHER" id="PTHR13347">
    <property type="entry name" value="HEAT REPEAT-CONTAINING PROTEIN 3"/>
    <property type="match status" value="1"/>
</dbReference>
<dbReference type="CDD" id="cd13394">
    <property type="entry name" value="Syo1_like"/>
    <property type="match status" value="1"/>
</dbReference>
<dbReference type="Gene3D" id="1.25.10.10">
    <property type="entry name" value="Leucine-rich Repeat Variant"/>
    <property type="match status" value="1"/>
</dbReference>
<organism evidence="4 5">
    <name type="scientific">Mycena belliarum</name>
    <dbReference type="NCBI Taxonomy" id="1033014"/>
    <lineage>
        <taxon>Eukaryota</taxon>
        <taxon>Fungi</taxon>
        <taxon>Dikarya</taxon>
        <taxon>Basidiomycota</taxon>
        <taxon>Agaricomycotina</taxon>
        <taxon>Agaricomycetes</taxon>
        <taxon>Agaricomycetidae</taxon>
        <taxon>Agaricales</taxon>
        <taxon>Marasmiineae</taxon>
        <taxon>Mycenaceae</taxon>
        <taxon>Mycena</taxon>
    </lineage>
</organism>
<dbReference type="GO" id="GO:0042273">
    <property type="term" value="P:ribosomal large subunit biogenesis"/>
    <property type="evidence" value="ECO:0007669"/>
    <property type="project" value="TreeGrafter"/>
</dbReference>
<evidence type="ECO:0000313" key="5">
    <source>
        <dbReference type="Proteomes" id="UP001222325"/>
    </source>
</evidence>
<feature type="compositionally biased region" description="Acidic residues" evidence="2">
    <location>
        <begin position="382"/>
        <end position="400"/>
    </location>
</feature>
<dbReference type="GO" id="GO:0006606">
    <property type="term" value="P:protein import into nucleus"/>
    <property type="evidence" value="ECO:0007669"/>
    <property type="project" value="TreeGrafter"/>
</dbReference>
<keyword evidence="5" id="KW-1185">Reference proteome</keyword>
<gene>
    <name evidence="4" type="ORF">B0H15DRAFT_865221</name>
</gene>
<dbReference type="InterPro" id="IPR016024">
    <property type="entry name" value="ARM-type_fold"/>
</dbReference>
<feature type="region of interest" description="Disordered" evidence="2">
    <location>
        <begin position="369"/>
        <end position="400"/>
    </location>
</feature>
<evidence type="ECO:0000256" key="2">
    <source>
        <dbReference type="SAM" id="MobiDB-lite"/>
    </source>
</evidence>
<dbReference type="InterPro" id="IPR052616">
    <property type="entry name" value="SYO1-like"/>
</dbReference>
<protein>
    <submittedName>
        <fullName evidence="4">Armadillo-type protein</fullName>
    </submittedName>
</protein>
<sequence length="680" mass="72766">MGKSQKKRAMRRHNPVRVPDSHLPKGLASAEESSSKTQAILPIIQKMEGTDAVERKWACVAVSNLIQNDPSTRRLLQGRNIVGALITRLTDSEEEVVIEAMGALRNLCIDGGYDICAEMYNKSILVPLRTFVPKLSATLSQYLAAPKDAPDNAQKLVYEFSDNVITVLWCLSETSNKALTAINEMKLMPFLMSFLAAREKIPLGPVTAAAQCLYVLTDDNYPAIADIRSDASYIACLMSIINPDESIQNSRTTEAADPRTVMLRVLASGILRNVSPIPPPSAASAIDIDKDIVLPQLQPVISSISLVKASTSALQLIEQQAASAPDIEKLSLKNTPKSDHKSQPEVELERLEGRLRTVQLTLEILTGACATLPDPDPHVPPDEDDEGDEDIADAEGDSEAPDIDVEMAVDGAGDTPAQALPPLVAPLLALIQPTTLSFPPLAAASPHPPTTSALSAVHLAALECLNNIFLALARGGAPCDVTEGRTVWDAVWAALGAVGTQTGLGQERRSAMWEVAAGVLWGVASVCRGSLEPNPAQLQALMALCDSATADAHLRVKCIGTLECLAMNRGAVFVDGNARIATYLLSMLPGSADIADVGTEPMLQAAASLIDIYADEGAPYDMNFRSGGFLARLAASIDGVKKAVRAIDRKREGGRELRRRGEEVRDNLVAFVEYRRGLGL</sequence>
<dbReference type="InterPro" id="IPR011989">
    <property type="entry name" value="ARM-like"/>
</dbReference>
<feature type="domain" description="SYO1-like TPR repeats" evidence="3">
    <location>
        <begin position="423"/>
        <end position="676"/>
    </location>
</feature>